<dbReference type="PANTHER" id="PTHR42891">
    <property type="entry name" value="D-GLYCERO-BETA-D-MANNO-HEPTOSE-1,7-BISPHOSPHATE 7-PHOSPHATASE"/>
    <property type="match status" value="1"/>
</dbReference>
<dbReference type="Pfam" id="PF13242">
    <property type="entry name" value="Hydrolase_like"/>
    <property type="match status" value="1"/>
</dbReference>
<organism evidence="8 9">
    <name type="scientific">Paraburkholderia caballeronis</name>
    <dbReference type="NCBI Taxonomy" id="416943"/>
    <lineage>
        <taxon>Bacteria</taxon>
        <taxon>Pseudomonadati</taxon>
        <taxon>Pseudomonadota</taxon>
        <taxon>Betaproteobacteria</taxon>
        <taxon>Burkholderiales</taxon>
        <taxon>Burkholderiaceae</taxon>
        <taxon>Paraburkholderia</taxon>
    </lineage>
</organism>
<dbReference type="InterPro" id="IPR004446">
    <property type="entry name" value="Heptose_bisP_phosphatase"/>
</dbReference>
<dbReference type="GO" id="GO:0016791">
    <property type="term" value="F:phosphatase activity"/>
    <property type="evidence" value="ECO:0007669"/>
    <property type="project" value="InterPro"/>
</dbReference>
<reference evidence="9" key="1">
    <citation type="submission" date="2016-10" db="EMBL/GenBank/DDBJ databases">
        <authorList>
            <person name="Varghese N."/>
            <person name="Submissions S."/>
        </authorList>
    </citation>
    <scope>NUCLEOTIDE SEQUENCE [LARGE SCALE GENOMIC DNA]</scope>
    <source>
        <strain evidence="9">LMG 26416</strain>
    </source>
</reference>
<evidence type="ECO:0000256" key="7">
    <source>
        <dbReference type="ARBA" id="ARBA00031828"/>
    </source>
</evidence>
<dbReference type="InterPro" id="IPR006549">
    <property type="entry name" value="HAD-SF_hydro_IIIA"/>
</dbReference>
<gene>
    <name evidence="8" type="ORF">SAMN05192542_103138</name>
</gene>
<dbReference type="STRING" id="416943.SAMN05445871_1833"/>
<evidence type="ECO:0000256" key="2">
    <source>
        <dbReference type="ARBA" id="ARBA00005628"/>
    </source>
</evidence>
<keyword evidence="5" id="KW-0378">Hydrolase</keyword>
<evidence type="ECO:0000313" key="9">
    <source>
        <dbReference type="Proteomes" id="UP000199120"/>
    </source>
</evidence>
<keyword evidence="3" id="KW-0963">Cytoplasm</keyword>
<evidence type="ECO:0000256" key="6">
    <source>
        <dbReference type="ARBA" id="ARBA00023277"/>
    </source>
</evidence>
<dbReference type="NCBIfam" id="TIGR01656">
    <property type="entry name" value="Histidinol-ppas"/>
    <property type="match status" value="1"/>
</dbReference>
<dbReference type="RefSeq" id="WP_090544187.1">
    <property type="nucleotide sequence ID" value="NZ_FNSR01000001.1"/>
</dbReference>
<evidence type="ECO:0000313" key="8">
    <source>
        <dbReference type="EMBL" id="SEK69577.1"/>
    </source>
</evidence>
<dbReference type="InterPro" id="IPR006543">
    <property type="entry name" value="Histidinol-phos"/>
</dbReference>
<dbReference type="EMBL" id="FOAJ01000003">
    <property type="protein sequence ID" value="SEK69577.1"/>
    <property type="molecule type" value="Genomic_DNA"/>
</dbReference>
<dbReference type="Gene3D" id="3.40.50.1000">
    <property type="entry name" value="HAD superfamily/HAD-like"/>
    <property type="match status" value="1"/>
</dbReference>
<dbReference type="InterPro" id="IPR036412">
    <property type="entry name" value="HAD-like_sf"/>
</dbReference>
<evidence type="ECO:0000256" key="5">
    <source>
        <dbReference type="ARBA" id="ARBA00022801"/>
    </source>
</evidence>
<dbReference type="InterPro" id="IPR023214">
    <property type="entry name" value="HAD_sf"/>
</dbReference>
<keyword evidence="9" id="KW-1185">Reference proteome</keyword>
<evidence type="ECO:0000256" key="3">
    <source>
        <dbReference type="ARBA" id="ARBA00022490"/>
    </source>
</evidence>
<sequence length="215" mass="23427">MFDSLPSLAPSRPAVFFDKDGTLLDDVPYNVDPAQMRFARGAADALALLARYPLRLFVVSNQSGVALGRFPHDALERVEAELHAMFASCGATLSGFYACPHHPHGSVHPYARACDCRKPAPGLLLRAAHEHGVELASSWMVGDILDDVEAGQRAGCRTILADCGNETEWQSAPERVPYAIVTNLRDAAQMIADTFDYEHPRASGRPFAQTRAVPR</sequence>
<protein>
    <recommendedName>
        <fullName evidence="7">D,D-heptose 1,7-bisphosphate phosphatase</fullName>
    </recommendedName>
</protein>
<proteinExistence type="inferred from homology"/>
<accession>A0A1H7J6T8</accession>
<keyword evidence="4" id="KW-0479">Metal-binding</keyword>
<dbReference type="NCBIfam" id="TIGR01662">
    <property type="entry name" value="HAD-SF-IIIA"/>
    <property type="match status" value="1"/>
</dbReference>
<dbReference type="SUPFAM" id="SSF56784">
    <property type="entry name" value="HAD-like"/>
    <property type="match status" value="1"/>
</dbReference>
<dbReference type="OrthoDB" id="9781367at2"/>
<keyword evidence="6" id="KW-0119">Carbohydrate metabolism</keyword>
<evidence type="ECO:0000256" key="4">
    <source>
        <dbReference type="ARBA" id="ARBA00022723"/>
    </source>
</evidence>
<dbReference type="AlphaFoldDB" id="A0A1H7J6T8"/>
<dbReference type="GO" id="GO:0046872">
    <property type="term" value="F:metal ion binding"/>
    <property type="evidence" value="ECO:0007669"/>
    <property type="project" value="UniProtKB-KW"/>
</dbReference>
<comment type="similarity">
    <text evidence="2">Belongs to the GmhB family.</text>
</comment>
<dbReference type="GO" id="GO:0005737">
    <property type="term" value="C:cytoplasm"/>
    <property type="evidence" value="ECO:0007669"/>
    <property type="project" value="UniProtKB-SubCell"/>
</dbReference>
<dbReference type="GO" id="GO:0005975">
    <property type="term" value="P:carbohydrate metabolic process"/>
    <property type="evidence" value="ECO:0007669"/>
    <property type="project" value="InterPro"/>
</dbReference>
<comment type="subcellular location">
    <subcellularLocation>
        <location evidence="1">Cytoplasm</location>
    </subcellularLocation>
</comment>
<evidence type="ECO:0000256" key="1">
    <source>
        <dbReference type="ARBA" id="ARBA00004496"/>
    </source>
</evidence>
<dbReference type="Proteomes" id="UP000199120">
    <property type="component" value="Unassembled WGS sequence"/>
</dbReference>
<name>A0A1H7J6T8_9BURK</name>
<dbReference type="PANTHER" id="PTHR42891:SF1">
    <property type="entry name" value="D-GLYCERO-BETA-D-MANNO-HEPTOSE-1,7-BISPHOSPHATE 7-PHOSPHATASE"/>
    <property type="match status" value="1"/>
</dbReference>